<proteinExistence type="predicted"/>
<dbReference type="EMBL" id="JROO01000048">
    <property type="protein sequence ID" value="KIH96812.1"/>
    <property type="molecule type" value="Genomic_DNA"/>
</dbReference>
<evidence type="ECO:0000313" key="1">
    <source>
        <dbReference type="EMBL" id="KIH96812.1"/>
    </source>
</evidence>
<dbReference type="Proteomes" id="UP000031675">
    <property type="component" value="Unassembled WGS sequence"/>
</dbReference>
<sequence length="239" mass="25448">MDGDLATGRRLRDLWARRSRERRGEPHGDWWTPAVEAVCTAIVRGEGLPDACERLGQARARADMSIGDTLTDLAALFDALGGAQPPFDLITALASGWVDGGRSGDDCRDPLTGLASAAYLRTRISELYRGAGGPAGPAEHRLVVVALPEGLDPWRRTARLIVLGHELSRSFTEGESLALLGGSRMAVLTPAAAGSKERLHRLHSEVFAEHGARVWSLALPPGCGEALALVDDVGRPPPL</sequence>
<accession>A0A0C2JIR6</accession>
<comment type="caution">
    <text evidence="1">The sequence shown here is derived from an EMBL/GenBank/DDBJ whole genome shotgun (WGS) entry which is preliminary data.</text>
</comment>
<name>A0A0C2JIR6_9ACTN</name>
<keyword evidence="2" id="KW-1185">Reference proteome</keyword>
<dbReference type="STRING" id="183763.LP52_22830"/>
<reference evidence="2" key="1">
    <citation type="journal article" date="2015" name="Chem. Biol.">
        <title>Structure, bioactivity, and resistance mechanism of streptomonomicin, an unusual lasso Peptide from an understudied halophilic actinomycete.</title>
        <authorList>
            <person name="Metelev M."/>
            <person name="Tietz J.I."/>
            <person name="Melby J.O."/>
            <person name="Blair P.M."/>
            <person name="Zhu L."/>
            <person name="Livnat I."/>
            <person name="Severinov K."/>
            <person name="Mitchell D.A."/>
        </authorList>
    </citation>
    <scope>NUCLEOTIDE SEQUENCE [LARGE SCALE GENOMIC DNA]</scope>
    <source>
        <strain evidence="2">YIM 90003</strain>
    </source>
</reference>
<gene>
    <name evidence="1" type="ORF">LP52_22830</name>
</gene>
<dbReference type="AlphaFoldDB" id="A0A0C2JIR6"/>
<protein>
    <submittedName>
        <fullName evidence="1">Uncharacterized protein</fullName>
    </submittedName>
</protein>
<organism evidence="1 2">
    <name type="scientific">Streptomonospora alba</name>
    <dbReference type="NCBI Taxonomy" id="183763"/>
    <lineage>
        <taxon>Bacteria</taxon>
        <taxon>Bacillati</taxon>
        <taxon>Actinomycetota</taxon>
        <taxon>Actinomycetes</taxon>
        <taxon>Streptosporangiales</taxon>
        <taxon>Nocardiopsidaceae</taxon>
        <taxon>Streptomonospora</taxon>
    </lineage>
</organism>
<evidence type="ECO:0000313" key="2">
    <source>
        <dbReference type="Proteomes" id="UP000031675"/>
    </source>
</evidence>